<evidence type="ECO:0000313" key="1">
    <source>
        <dbReference type="EMBL" id="EEQ38773.1"/>
    </source>
</evidence>
<sequence>MTSSSFLPFHPSSPFLSFHDVFTVLPFHPLHHSYLFMTSSSFYLFIFHRSYLCLRSNSSAEHLSVSLAQRTPSGQKRPAVFEPVQPPGLPNVVGSERHPHVARVLQFFLRHLCDVLARRQLADHLSFVSLLGLDVQDESGLVFSFLHLKRPRDDVAKKQLRETSHHHRYVSRNRVAQHTVAHFLDAWFVDGHSPVRLEPFHSVFGERRDEQAALFILRQRPVFSALERSVLGHKLCIIDI</sequence>
<proteinExistence type="predicted"/>
<dbReference type="EMBL" id="CH408078">
    <property type="protein sequence ID" value="EEQ38773.1"/>
    <property type="molecule type" value="Genomic_DNA"/>
</dbReference>
<name>C4Y2Y6_CLAL4</name>
<organism evidence="1 2">
    <name type="scientific">Clavispora lusitaniae (strain ATCC 42720)</name>
    <name type="common">Yeast</name>
    <name type="synonym">Candida lusitaniae</name>
    <dbReference type="NCBI Taxonomy" id="306902"/>
    <lineage>
        <taxon>Eukaryota</taxon>
        <taxon>Fungi</taxon>
        <taxon>Dikarya</taxon>
        <taxon>Ascomycota</taxon>
        <taxon>Saccharomycotina</taxon>
        <taxon>Pichiomycetes</taxon>
        <taxon>Metschnikowiaceae</taxon>
        <taxon>Clavispora</taxon>
    </lineage>
</organism>
<evidence type="ECO:0000313" key="2">
    <source>
        <dbReference type="Proteomes" id="UP000007703"/>
    </source>
</evidence>
<accession>C4Y2Y6</accession>
<dbReference type="Proteomes" id="UP000007703">
    <property type="component" value="Unassembled WGS sequence"/>
</dbReference>
<dbReference type="InParanoid" id="C4Y2Y6"/>
<gene>
    <name evidence="1" type="ORF">CLUG_02899</name>
</gene>
<protein>
    <submittedName>
        <fullName evidence="1">Uncharacterized protein</fullName>
    </submittedName>
</protein>
<dbReference type="AlphaFoldDB" id="C4Y2Y6"/>
<dbReference type="HOGENOM" id="CLU_1156273_0_0_1"/>
<dbReference type="KEGG" id="clu:CLUG_02899"/>
<dbReference type="VEuPathDB" id="FungiDB:CLUG_02899"/>
<reference evidence="1 2" key="1">
    <citation type="journal article" date="2009" name="Nature">
        <title>Evolution of pathogenicity and sexual reproduction in eight Candida genomes.</title>
        <authorList>
            <person name="Butler G."/>
            <person name="Rasmussen M.D."/>
            <person name="Lin M.F."/>
            <person name="Santos M.A."/>
            <person name="Sakthikumar S."/>
            <person name="Munro C.A."/>
            <person name="Rheinbay E."/>
            <person name="Grabherr M."/>
            <person name="Forche A."/>
            <person name="Reedy J.L."/>
            <person name="Agrafioti I."/>
            <person name="Arnaud M.B."/>
            <person name="Bates S."/>
            <person name="Brown A.J."/>
            <person name="Brunke S."/>
            <person name="Costanzo M.C."/>
            <person name="Fitzpatrick D.A."/>
            <person name="de Groot P.W."/>
            <person name="Harris D."/>
            <person name="Hoyer L.L."/>
            <person name="Hube B."/>
            <person name="Klis F.M."/>
            <person name="Kodira C."/>
            <person name="Lennard N."/>
            <person name="Logue M.E."/>
            <person name="Martin R."/>
            <person name="Neiman A.M."/>
            <person name="Nikolaou E."/>
            <person name="Quail M.A."/>
            <person name="Quinn J."/>
            <person name="Santos M.C."/>
            <person name="Schmitzberger F.F."/>
            <person name="Sherlock G."/>
            <person name="Shah P."/>
            <person name="Silverstein K.A."/>
            <person name="Skrzypek M.S."/>
            <person name="Soll D."/>
            <person name="Staggs R."/>
            <person name="Stansfield I."/>
            <person name="Stumpf M.P."/>
            <person name="Sudbery P.E."/>
            <person name="Srikantha T."/>
            <person name="Zeng Q."/>
            <person name="Berman J."/>
            <person name="Berriman M."/>
            <person name="Heitman J."/>
            <person name="Gow N.A."/>
            <person name="Lorenz M.C."/>
            <person name="Birren B.W."/>
            <person name="Kellis M."/>
            <person name="Cuomo C.A."/>
        </authorList>
    </citation>
    <scope>NUCLEOTIDE SEQUENCE [LARGE SCALE GENOMIC DNA]</scope>
    <source>
        <strain evidence="1 2">ATCC 42720</strain>
    </source>
</reference>